<dbReference type="PANTHER" id="PTHR33307:SF6">
    <property type="entry name" value="ALPHA-RHAMNOSIDASE (EUROFUNG)-RELATED"/>
    <property type="match status" value="1"/>
</dbReference>
<evidence type="ECO:0000256" key="3">
    <source>
        <dbReference type="ARBA" id="ARBA00022801"/>
    </source>
</evidence>
<reference evidence="6" key="1">
    <citation type="submission" date="2019-08" db="EMBL/GenBank/DDBJ databases">
        <authorList>
            <person name="Kucharzyk K."/>
            <person name="Murdoch R.W."/>
            <person name="Higgins S."/>
            <person name="Loffler F."/>
        </authorList>
    </citation>
    <scope>NUCLEOTIDE SEQUENCE</scope>
</reference>
<evidence type="ECO:0000259" key="4">
    <source>
        <dbReference type="Pfam" id="PF17389"/>
    </source>
</evidence>
<dbReference type="InterPro" id="IPR035396">
    <property type="entry name" value="Bac_rhamnosid6H"/>
</dbReference>
<sequence length="253" mass="28361">MFDCIGMKLQRDFAANIASELRTAVRDCLIDFGTFTAVGNCQTTQAMAIFHDIFEQAEKPFAVKTLIAQIESKNGHFDVGILGARAIFRVLGDFGYADLAYEMIMHPDYPSYGNWIRRGATSLWEDFRSEGVIPNSRNHHFFGDISAWFISYPGGIRVNPRLASADEVDIKPCFIEKLSHVYARHDIPCGNVSVEWTRTDEGVIELKISAPDGAKGFITLPAGYKFDNSAAFCRLKTGEFRVIKAEQKDRNTD</sequence>
<comment type="caution">
    <text evidence="6">The sequence shown here is derived from an EMBL/GenBank/DDBJ whole genome shotgun (WGS) entry which is preliminary data.</text>
</comment>
<dbReference type="Gene3D" id="2.60.420.10">
    <property type="entry name" value="Maltose phosphorylase, domain 3"/>
    <property type="match status" value="1"/>
</dbReference>
<organism evidence="6">
    <name type="scientific">bioreactor metagenome</name>
    <dbReference type="NCBI Taxonomy" id="1076179"/>
    <lineage>
        <taxon>unclassified sequences</taxon>
        <taxon>metagenomes</taxon>
        <taxon>ecological metagenomes</taxon>
    </lineage>
</organism>
<dbReference type="SUPFAM" id="SSF48208">
    <property type="entry name" value="Six-hairpin glycosidases"/>
    <property type="match status" value="1"/>
</dbReference>
<proteinExistence type="predicted"/>
<dbReference type="Pfam" id="PF17390">
    <property type="entry name" value="Bac_rhamnosid_C"/>
    <property type="match status" value="1"/>
</dbReference>
<name>A0A645F6E7_9ZZZZ</name>
<dbReference type="InterPro" id="IPR035398">
    <property type="entry name" value="Bac_rhamnosid_C"/>
</dbReference>
<keyword evidence="3" id="KW-0378">Hydrolase</keyword>
<dbReference type="GO" id="GO:0030596">
    <property type="term" value="F:alpha-L-rhamnosidase activity"/>
    <property type="evidence" value="ECO:0007669"/>
    <property type="project" value="UniProtKB-EC"/>
</dbReference>
<evidence type="ECO:0000256" key="1">
    <source>
        <dbReference type="ARBA" id="ARBA00001445"/>
    </source>
</evidence>
<dbReference type="Pfam" id="PF17389">
    <property type="entry name" value="Bac_rhamnosid6H"/>
    <property type="match status" value="1"/>
</dbReference>
<gene>
    <name evidence="6" type="ORF">SDC9_156390</name>
</gene>
<evidence type="ECO:0000259" key="5">
    <source>
        <dbReference type="Pfam" id="PF17390"/>
    </source>
</evidence>
<accession>A0A645F6E7</accession>
<evidence type="ECO:0000256" key="2">
    <source>
        <dbReference type="ARBA" id="ARBA00012652"/>
    </source>
</evidence>
<dbReference type="Gene3D" id="1.50.10.10">
    <property type="match status" value="1"/>
</dbReference>
<dbReference type="AlphaFoldDB" id="A0A645F6E7"/>
<dbReference type="InterPro" id="IPR008928">
    <property type="entry name" value="6-hairpin_glycosidase_sf"/>
</dbReference>
<dbReference type="EMBL" id="VSSQ01055194">
    <property type="protein sequence ID" value="MPN09102.1"/>
    <property type="molecule type" value="Genomic_DNA"/>
</dbReference>
<comment type="catalytic activity">
    <reaction evidence="1">
        <text>Hydrolysis of terminal non-reducing alpha-L-rhamnose residues in alpha-L-rhamnosides.</text>
        <dbReference type="EC" id="3.2.1.40"/>
    </reaction>
</comment>
<evidence type="ECO:0000313" key="6">
    <source>
        <dbReference type="EMBL" id="MPN09102.1"/>
    </source>
</evidence>
<protein>
    <recommendedName>
        <fullName evidence="2">alpha-L-rhamnosidase</fullName>
        <ecNumber evidence="2">3.2.1.40</ecNumber>
    </recommendedName>
</protein>
<dbReference type="InterPro" id="IPR012341">
    <property type="entry name" value="6hp_glycosidase-like_sf"/>
</dbReference>
<dbReference type="PANTHER" id="PTHR33307">
    <property type="entry name" value="ALPHA-RHAMNOSIDASE (EUROFUNG)"/>
    <property type="match status" value="1"/>
</dbReference>
<feature type="domain" description="Alpha-L-rhamnosidase six-hairpin glycosidase" evidence="4">
    <location>
        <begin position="18"/>
        <end position="150"/>
    </location>
</feature>
<dbReference type="InterPro" id="IPR016007">
    <property type="entry name" value="Alpha_rhamnosid"/>
</dbReference>
<dbReference type="GO" id="GO:0005975">
    <property type="term" value="P:carbohydrate metabolic process"/>
    <property type="evidence" value="ECO:0007669"/>
    <property type="project" value="InterPro"/>
</dbReference>
<feature type="domain" description="Alpha-L-rhamnosidase C-terminal" evidence="5">
    <location>
        <begin position="168"/>
        <end position="223"/>
    </location>
</feature>
<dbReference type="EC" id="3.2.1.40" evidence="2"/>